<name>A0A241PYH7_SALET</name>
<dbReference type="EMBL" id="CP022118">
    <property type="protein sequence ID" value="ASG19313.1"/>
    <property type="molecule type" value="Genomic_DNA"/>
</dbReference>
<gene>
    <name evidence="1" type="ORF">LFZ25_26595</name>
</gene>
<reference evidence="1 2" key="1">
    <citation type="submission" date="2017-06" db="EMBL/GenBank/DDBJ databases">
        <title>Salmonella reference genomes for public health.</title>
        <authorList>
            <person name="Robertson J."/>
            <person name="Yoshida C."/>
            <person name="Gurnik S."/>
            <person name="Nash J."/>
        </authorList>
    </citation>
    <scope>NUCLEOTIDE SEQUENCE [LARGE SCALE GENOMIC DNA]</scope>
    <source>
        <strain evidence="1 2">S-1643</strain>
        <plasmid evidence="2">Plasmid unnamed1</plasmid>
    </source>
</reference>
<dbReference type="Proteomes" id="UP000197157">
    <property type="component" value="Plasmid unnamed1"/>
</dbReference>
<evidence type="ECO:0000313" key="1">
    <source>
        <dbReference type="EMBL" id="ASG19313.1"/>
    </source>
</evidence>
<sequence length="72" mass="8606">MIKKLKYRHTVSLLFQLRRKHFTDAQRICTTAQCFHIYLINAGEIKFIFCFPALDNRHDEISVRRQSHMGPD</sequence>
<protein>
    <submittedName>
        <fullName evidence="1">Uncharacterized protein</fullName>
    </submittedName>
</protein>
<geneLocation type="plasmid" evidence="1">
    <name>unnamed1</name>
</geneLocation>
<organism evidence="1 2">
    <name type="scientific">Salmonella enterica subsp. enterica serovar Macclesfield str. S-1643</name>
    <dbReference type="NCBI Taxonomy" id="1242107"/>
    <lineage>
        <taxon>Bacteria</taxon>
        <taxon>Pseudomonadati</taxon>
        <taxon>Pseudomonadota</taxon>
        <taxon>Gammaproteobacteria</taxon>
        <taxon>Enterobacterales</taxon>
        <taxon>Enterobacteriaceae</taxon>
        <taxon>Salmonella</taxon>
    </lineage>
</organism>
<dbReference type="AlphaFoldDB" id="A0A241PYH7"/>
<proteinExistence type="predicted"/>
<keyword evidence="1" id="KW-0614">Plasmid</keyword>
<evidence type="ECO:0000313" key="2">
    <source>
        <dbReference type="Proteomes" id="UP000197157"/>
    </source>
</evidence>
<accession>A0A241PYH7</accession>